<sequence>MRTSLIAPALLGGLLLGAAGCGLNGDVPGDMVQDRIRKQLGPEYDAAGIGPIQAFCPGRLRSEVGAKITCAVYDSKGRKHRVIATVTSVDGWDVRYSLKKA</sequence>
<dbReference type="EMBL" id="JAGEOK010000011">
    <property type="protein sequence ID" value="MBO2439602.1"/>
    <property type="molecule type" value="Genomic_DNA"/>
</dbReference>
<organism evidence="3 4">
    <name type="scientific">Actinomadura nitritigenes</name>
    <dbReference type="NCBI Taxonomy" id="134602"/>
    <lineage>
        <taxon>Bacteria</taxon>
        <taxon>Bacillati</taxon>
        <taxon>Actinomycetota</taxon>
        <taxon>Actinomycetes</taxon>
        <taxon>Streptosporangiales</taxon>
        <taxon>Thermomonosporaceae</taxon>
        <taxon>Actinomadura</taxon>
    </lineage>
</organism>
<evidence type="ECO:0000259" key="2">
    <source>
        <dbReference type="Pfam" id="PF14230"/>
    </source>
</evidence>
<reference evidence="3 4" key="1">
    <citation type="submission" date="2021-03" db="EMBL/GenBank/DDBJ databases">
        <authorList>
            <person name="Kanchanasin P."/>
            <person name="Saeng-In P."/>
            <person name="Phongsopitanun W."/>
            <person name="Yuki M."/>
            <person name="Kudo T."/>
            <person name="Ohkuma M."/>
            <person name="Tanasupawat S."/>
        </authorList>
    </citation>
    <scope>NUCLEOTIDE SEQUENCE [LARGE SCALE GENOMIC DNA]</scope>
    <source>
        <strain evidence="3 4">L46</strain>
    </source>
</reference>
<dbReference type="InterPro" id="IPR025637">
    <property type="entry name" value="DUF4333"/>
</dbReference>
<feature type="chain" id="PRO_5046663530" evidence="1">
    <location>
        <begin position="19"/>
        <end position="101"/>
    </location>
</feature>
<feature type="signal peptide" evidence="1">
    <location>
        <begin position="1"/>
        <end position="18"/>
    </location>
</feature>
<name>A0ABS3R030_9ACTN</name>
<evidence type="ECO:0000313" key="3">
    <source>
        <dbReference type="EMBL" id="MBO2439602.1"/>
    </source>
</evidence>
<keyword evidence="1" id="KW-0732">Signal</keyword>
<dbReference type="PROSITE" id="PS51257">
    <property type="entry name" value="PROKAR_LIPOPROTEIN"/>
    <property type="match status" value="1"/>
</dbReference>
<keyword evidence="4" id="KW-1185">Reference proteome</keyword>
<dbReference type="RefSeq" id="WP_208268037.1">
    <property type="nucleotide sequence ID" value="NZ_BAAAGM010000090.1"/>
</dbReference>
<evidence type="ECO:0000313" key="4">
    <source>
        <dbReference type="Proteomes" id="UP000666915"/>
    </source>
</evidence>
<dbReference type="Proteomes" id="UP000666915">
    <property type="component" value="Unassembled WGS sequence"/>
</dbReference>
<feature type="domain" description="DUF4333" evidence="2">
    <location>
        <begin position="19"/>
        <end position="91"/>
    </location>
</feature>
<comment type="caution">
    <text evidence="3">The sequence shown here is derived from an EMBL/GenBank/DDBJ whole genome shotgun (WGS) entry which is preliminary data.</text>
</comment>
<dbReference type="Pfam" id="PF14230">
    <property type="entry name" value="DUF4333"/>
    <property type="match status" value="1"/>
</dbReference>
<gene>
    <name evidence="3" type="ORF">J4557_18930</name>
</gene>
<accession>A0ABS3R030</accession>
<proteinExistence type="predicted"/>
<protein>
    <submittedName>
        <fullName evidence="3">DUF4333 domain-containing protein</fullName>
    </submittedName>
</protein>
<evidence type="ECO:0000256" key="1">
    <source>
        <dbReference type="SAM" id="SignalP"/>
    </source>
</evidence>